<proteinExistence type="predicted"/>
<reference evidence="7" key="1">
    <citation type="journal article" date="2014" name="Genome">
        <title>Comparative analyses of a putative Francisella conjugative element.</title>
        <authorList>
            <person name="Siddaramappa S."/>
            <person name="Challacombe J.F."/>
            <person name="Petersen J.M."/>
            <person name="Pillai S."/>
            <person name="Kuske C.R."/>
        </authorList>
    </citation>
    <scope>NUCLEOTIDE SEQUENCE</scope>
    <source>
        <strain evidence="7">PA10-7858</strain>
        <plasmid evidence="7">pFNPA10</plasmid>
    </source>
</reference>
<dbReference type="RefSeq" id="WP_023893560.1">
    <property type="nucleotide sequence ID" value="NC_023026.1"/>
</dbReference>
<keyword evidence="2 5" id="KW-0812">Transmembrane</keyword>
<comment type="subcellular location">
    <subcellularLocation>
        <location evidence="1">Membrane</location>
        <topology evidence="1">Single-pass membrane protein</topology>
    </subcellularLocation>
</comment>
<dbReference type="InterPro" id="IPR007430">
    <property type="entry name" value="VirB8"/>
</dbReference>
<feature type="transmembrane region" description="Helical" evidence="5">
    <location>
        <begin position="72"/>
        <end position="91"/>
    </location>
</feature>
<evidence type="ECO:0000259" key="6">
    <source>
        <dbReference type="Pfam" id="PF04335"/>
    </source>
</evidence>
<dbReference type="CDD" id="cd16425">
    <property type="entry name" value="TrbF"/>
    <property type="match status" value="1"/>
</dbReference>
<dbReference type="Pfam" id="PF04335">
    <property type="entry name" value="VirB8"/>
    <property type="match status" value="1"/>
</dbReference>
<evidence type="ECO:0000256" key="4">
    <source>
        <dbReference type="ARBA" id="ARBA00023136"/>
    </source>
</evidence>
<evidence type="ECO:0000256" key="3">
    <source>
        <dbReference type="ARBA" id="ARBA00022989"/>
    </source>
</evidence>
<gene>
    <name evidence="7" type="ORF">N894_0010</name>
</gene>
<organism evidence="7">
    <name type="scientific">Francisella tularensis subsp. novicida PA10-7858</name>
    <dbReference type="NCBI Taxonomy" id="1386968"/>
    <lineage>
        <taxon>Bacteria</taxon>
        <taxon>Pseudomonadati</taxon>
        <taxon>Pseudomonadota</taxon>
        <taxon>Gammaproteobacteria</taxon>
        <taxon>Thiotrichales</taxon>
        <taxon>Francisellaceae</taxon>
        <taxon>Francisella</taxon>
    </lineage>
</organism>
<keyword evidence="3 5" id="KW-1133">Transmembrane helix</keyword>
<keyword evidence="4 5" id="KW-0472">Membrane</keyword>
<feature type="domain" description="Bacterial virulence protein VirB8" evidence="6">
    <location>
        <begin position="56"/>
        <end position="256"/>
    </location>
</feature>
<evidence type="ECO:0000256" key="1">
    <source>
        <dbReference type="ARBA" id="ARBA00004167"/>
    </source>
</evidence>
<evidence type="ECO:0000256" key="5">
    <source>
        <dbReference type="SAM" id="Phobius"/>
    </source>
</evidence>
<evidence type="ECO:0000256" key="2">
    <source>
        <dbReference type="ARBA" id="ARBA00022692"/>
    </source>
</evidence>
<dbReference type="Gene3D" id="3.10.450.230">
    <property type="entry name" value="VirB8 protein"/>
    <property type="match status" value="1"/>
</dbReference>
<geneLocation type="plasmid" evidence="7">
    <name>pFNPA10</name>
</geneLocation>
<sequence>MSKLENIKNSIKNWFNPPKTKKEEELETAQTELVKKQLKNPENPYIATNAILATMAKDSERQLKYYLRMSRLWIVLAIVFAFLFFLSATSVRVKPYVVGMNQNGQIFDMSQSMKNVKDSEIKNKLALSQLDDFVVRAISVSPDGDVNNDNKEYAYAHVRGPAESYLQTYFKENDKREIAHSYSISVQIKYTMRLSPNTIKVSWIQTKKNPKTNATISKQAYVAEFMYEWDTRAEDDLLSRLNPIGFYINHISIEKDKSVKF</sequence>
<accession>V5TAW8</accession>
<dbReference type="AlphaFoldDB" id="V5TAW8"/>
<name>V5TAW8_FRANO</name>
<dbReference type="InterPro" id="IPR032710">
    <property type="entry name" value="NTF2-like_dom_sf"/>
</dbReference>
<dbReference type="EMBL" id="KF640086">
    <property type="protein sequence ID" value="AHB60778.1"/>
    <property type="molecule type" value="Genomic_DNA"/>
</dbReference>
<protein>
    <submittedName>
        <fullName evidence="7">Conjugal transfer protein TrbF</fullName>
    </submittedName>
</protein>
<dbReference type="SUPFAM" id="SSF54427">
    <property type="entry name" value="NTF2-like"/>
    <property type="match status" value="1"/>
</dbReference>
<dbReference type="GO" id="GO:0016020">
    <property type="term" value="C:membrane"/>
    <property type="evidence" value="ECO:0007669"/>
    <property type="project" value="UniProtKB-SubCell"/>
</dbReference>
<dbReference type="InterPro" id="IPR035658">
    <property type="entry name" value="TrbF"/>
</dbReference>
<evidence type="ECO:0000313" key="7">
    <source>
        <dbReference type="EMBL" id="AHB60778.1"/>
    </source>
</evidence>
<keyword evidence="7" id="KW-0614">Plasmid</keyword>